<dbReference type="InterPro" id="IPR001279">
    <property type="entry name" value="Metallo-B-lactamas"/>
</dbReference>
<evidence type="ECO:0000313" key="4">
    <source>
        <dbReference type="Proteomes" id="UP000252254"/>
    </source>
</evidence>
<keyword evidence="4" id="KW-1185">Reference proteome</keyword>
<evidence type="ECO:0000259" key="2">
    <source>
        <dbReference type="Pfam" id="PF00753"/>
    </source>
</evidence>
<feature type="chain" id="PRO_5017024733" evidence="1">
    <location>
        <begin position="25"/>
        <end position="263"/>
    </location>
</feature>
<dbReference type="PANTHER" id="PTHR30619:SF1">
    <property type="entry name" value="RECOMBINATION PROTEIN 2"/>
    <property type="match status" value="1"/>
</dbReference>
<dbReference type="RefSeq" id="WP_170126142.1">
    <property type="nucleotide sequence ID" value="NZ_BAABQN010000001.1"/>
</dbReference>
<dbReference type="STRING" id="200904.GCA_900168775_01816"/>
<dbReference type="PANTHER" id="PTHR30619">
    <property type="entry name" value="DNA INTERNALIZATION/COMPETENCE PROTEIN COMEC/REC2"/>
    <property type="match status" value="1"/>
</dbReference>
<evidence type="ECO:0000256" key="1">
    <source>
        <dbReference type="SAM" id="SignalP"/>
    </source>
</evidence>
<accession>A0A366EGN4</accession>
<dbReference type="InterPro" id="IPR052159">
    <property type="entry name" value="Competence_DNA_uptake"/>
</dbReference>
<dbReference type="GO" id="GO:0016787">
    <property type="term" value="F:hydrolase activity"/>
    <property type="evidence" value="ECO:0007669"/>
    <property type="project" value="UniProtKB-KW"/>
</dbReference>
<dbReference type="EMBL" id="QNRI01000001">
    <property type="protein sequence ID" value="RBP01557.1"/>
    <property type="molecule type" value="Genomic_DNA"/>
</dbReference>
<protein>
    <submittedName>
        <fullName evidence="3">Beta-lactamase superfamily II metal-dependent hydrolase</fullName>
    </submittedName>
</protein>
<dbReference type="InterPro" id="IPR036866">
    <property type="entry name" value="RibonucZ/Hydroxyglut_hydro"/>
</dbReference>
<proteinExistence type="predicted"/>
<name>A0A366EGN4_9BACI</name>
<comment type="caution">
    <text evidence="3">The sequence shown here is derived from an EMBL/GenBank/DDBJ whole genome shotgun (WGS) entry which is preliminary data.</text>
</comment>
<dbReference type="Gene3D" id="3.60.15.10">
    <property type="entry name" value="Ribonuclease Z/Hydroxyacylglutathione hydrolase-like"/>
    <property type="match status" value="1"/>
</dbReference>
<gene>
    <name evidence="3" type="ORF">DES48_101294</name>
</gene>
<dbReference type="Pfam" id="PF00753">
    <property type="entry name" value="Lactamase_B"/>
    <property type="match status" value="1"/>
</dbReference>
<reference evidence="3 4" key="1">
    <citation type="submission" date="2018-06" db="EMBL/GenBank/DDBJ databases">
        <title>Genomic Encyclopedia of Type Strains, Phase IV (KMG-IV): sequencing the most valuable type-strain genomes for metagenomic binning, comparative biology and taxonomic classification.</title>
        <authorList>
            <person name="Goeker M."/>
        </authorList>
    </citation>
    <scope>NUCLEOTIDE SEQUENCE [LARGE SCALE GENOMIC DNA]</scope>
    <source>
        <strain evidence="3 4">DSM 15140</strain>
    </source>
</reference>
<keyword evidence="1" id="KW-0732">Signal</keyword>
<dbReference type="AlphaFoldDB" id="A0A366EGN4"/>
<sequence length="263" mass="29700">MKQKIKSFIIVLSIIMCFPLPAIAKTQLPMQEDPQLLLSFFNLPEGEATLIQTTGDENYLINTGSDNSTTELINQLEELGVTKLDAIILSKQTEDYIGNLHYLLDHIAVKNLIVAAKPLNEFSNQVKLQQWEKGEQHNLANHLQFHVFDTSVDGEMTFTIQYGDNSMLYMGFSEQINKDLVIQNSNSKPDIIKVPDFAQNNSPSETLLKAIDPHIGIIFNSSSAKLNPRLVERLNESWIDVYQLKQVGTTIIQMTLTDYEVIS</sequence>
<evidence type="ECO:0000313" key="3">
    <source>
        <dbReference type="EMBL" id="RBP01557.1"/>
    </source>
</evidence>
<dbReference type="SUPFAM" id="SSF56281">
    <property type="entry name" value="Metallo-hydrolase/oxidoreductase"/>
    <property type="match status" value="1"/>
</dbReference>
<dbReference type="Proteomes" id="UP000252254">
    <property type="component" value="Unassembled WGS sequence"/>
</dbReference>
<keyword evidence="3" id="KW-0378">Hydrolase</keyword>
<feature type="domain" description="Metallo-beta-lactamase" evidence="2">
    <location>
        <begin position="48"/>
        <end position="219"/>
    </location>
</feature>
<organism evidence="3 4">
    <name type="scientific">Paraliobacillus ryukyuensis</name>
    <dbReference type="NCBI Taxonomy" id="200904"/>
    <lineage>
        <taxon>Bacteria</taxon>
        <taxon>Bacillati</taxon>
        <taxon>Bacillota</taxon>
        <taxon>Bacilli</taxon>
        <taxon>Bacillales</taxon>
        <taxon>Bacillaceae</taxon>
        <taxon>Paraliobacillus</taxon>
    </lineage>
</organism>
<feature type="signal peptide" evidence="1">
    <location>
        <begin position="1"/>
        <end position="24"/>
    </location>
</feature>